<dbReference type="HOGENOM" id="CLU_135072_1_0_11"/>
<dbReference type="EMBL" id="CP005286">
    <property type="protein sequence ID" value="AJE32117.1"/>
    <property type="molecule type" value="Genomic_DNA"/>
</dbReference>
<dbReference type="Proteomes" id="UP000031524">
    <property type="component" value="Chromosome"/>
</dbReference>
<dbReference type="STRING" id="1223515.B842_01305"/>
<dbReference type="Pfam" id="PF10724">
    <property type="entry name" value="DUF2516"/>
    <property type="match status" value="1"/>
</dbReference>
<gene>
    <name evidence="3" type="ORF">B842_01305</name>
</gene>
<keyword evidence="1" id="KW-1133">Transmembrane helix</keyword>
<dbReference type="KEGG" id="chm:B842_01305"/>
<keyword evidence="1" id="KW-0472">Membrane</keyword>
<evidence type="ECO:0000256" key="1">
    <source>
        <dbReference type="SAM" id="Phobius"/>
    </source>
</evidence>
<evidence type="ECO:0000313" key="3">
    <source>
        <dbReference type="EMBL" id="AJE32117.1"/>
    </source>
</evidence>
<protein>
    <submittedName>
        <fullName evidence="3">Putative secreted protein</fullName>
    </submittedName>
</protein>
<keyword evidence="4" id="KW-1185">Reference proteome</keyword>
<dbReference type="InterPro" id="IPR019662">
    <property type="entry name" value="DUF2516"/>
</dbReference>
<evidence type="ECO:0000256" key="2">
    <source>
        <dbReference type="SAM" id="SignalP"/>
    </source>
</evidence>
<reference evidence="3 4" key="1">
    <citation type="submission" date="2013-04" db="EMBL/GenBank/DDBJ databases">
        <title>Complete genome sequence of Corynebacterium humireducens DSM 45392(T), isolated from a wastewater-fed microbial fuel cell.</title>
        <authorList>
            <person name="Ruckert C."/>
            <person name="Albersmeier A."/>
            <person name="Kalinowski J."/>
        </authorList>
    </citation>
    <scope>NUCLEOTIDE SEQUENCE [LARGE SCALE GENOMIC DNA]</scope>
    <source>
        <strain evidence="4">MFC-5</strain>
    </source>
</reference>
<keyword evidence="1" id="KW-0812">Transmembrane</keyword>
<sequence length="95" mass="10488">MTLLAGYFLFERILFILIALSGVAGAAFAATTRDDAYQAGDRQSKWIWVAILVGSAFVVVTRVPFLSWAGMVAIGVYWFDVRPHLKSIVSGNYGW</sequence>
<evidence type="ECO:0000313" key="4">
    <source>
        <dbReference type="Proteomes" id="UP000031524"/>
    </source>
</evidence>
<organism evidence="3 4">
    <name type="scientific">Corynebacterium humireducens NBRC 106098 = DSM 45392</name>
    <dbReference type="NCBI Taxonomy" id="1223515"/>
    <lineage>
        <taxon>Bacteria</taxon>
        <taxon>Bacillati</taxon>
        <taxon>Actinomycetota</taxon>
        <taxon>Actinomycetes</taxon>
        <taxon>Mycobacteriales</taxon>
        <taxon>Corynebacteriaceae</taxon>
        <taxon>Corynebacterium</taxon>
    </lineage>
</organism>
<name>A0A0B5D501_9CORY</name>
<feature type="chain" id="PRO_5002099572" evidence="2">
    <location>
        <begin position="30"/>
        <end position="95"/>
    </location>
</feature>
<dbReference type="RefSeq" id="WP_040084747.1">
    <property type="nucleotide sequence ID" value="NZ_BCSU01000011.1"/>
</dbReference>
<proteinExistence type="predicted"/>
<dbReference type="AlphaFoldDB" id="A0A0B5D501"/>
<accession>A0A0B5D501</accession>
<feature type="signal peptide" evidence="2">
    <location>
        <begin position="1"/>
        <end position="29"/>
    </location>
</feature>
<feature type="transmembrane region" description="Helical" evidence="1">
    <location>
        <begin position="45"/>
        <end position="78"/>
    </location>
</feature>
<keyword evidence="2" id="KW-0732">Signal</keyword>
<dbReference type="OrthoDB" id="4427346at2"/>